<dbReference type="InterPro" id="IPR042099">
    <property type="entry name" value="ANL_N_sf"/>
</dbReference>
<dbReference type="SUPFAM" id="SSF56801">
    <property type="entry name" value="Acetyl-CoA synthetase-like"/>
    <property type="match status" value="1"/>
</dbReference>
<evidence type="ECO:0000256" key="1">
    <source>
        <dbReference type="ARBA" id="ARBA00022450"/>
    </source>
</evidence>
<protein>
    <submittedName>
        <fullName evidence="3">Putative NRPS-like protein biosynthetic cluster</fullName>
    </submittedName>
</protein>
<dbReference type="SUPFAM" id="SSF47336">
    <property type="entry name" value="ACP-like"/>
    <property type="match status" value="1"/>
</dbReference>
<dbReference type="KEGG" id="aluc:AKAW2_10462S"/>
<evidence type="ECO:0000313" key="4">
    <source>
        <dbReference type="Proteomes" id="UP000661280"/>
    </source>
</evidence>
<dbReference type="InterPro" id="IPR036736">
    <property type="entry name" value="ACP-like_sf"/>
</dbReference>
<dbReference type="InterPro" id="IPR051414">
    <property type="entry name" value="Adenylate-forming_Reductase"/>
</dbReference>
<dbReference type="Pfam" id="PF00550">
    <property type="entry name" value="PP-binding"/>
    <property type="match status" value="1"/>
</dbReference>
<sequence>MGTLLNCPSLPNCNCHFNCLLIMTATDTAGFNPRTQLVPHIVDHYAKIKPDAIYAEYPVSLTTYEHGYRPISFKAFANAVNGIAWWLLERLGPGNGEILAYVGPNDLRYPALVLGAIKAGYRMFLTSPRNSVAAHRSLLDRLNCTKLVAPVPRPPPITAILEAQTLDVLEVPSIDDLLNTEYPHFEYAKTYPEAAGETFAVIHTSGSTGIPKPIVWTHDTAVKHMHMTELGAPVGFESLHRYLFGKRMFLVPPPFHAAGLAYSLFISIPVGTTVIFPTSAGLPTAAALVEARKQTQIDVLLGVPSIIQELSQSPELLEYCSQHMERLVYCGGDLPQPIGNKVAAKIPLMNLYGASEVGMICLVASTTNRDPLTDWRYLHINPRMGAELRHVSDSEYELVIVRNPEYEAHQFSFTIFPDRKEYHTNDLFVRHPDPAKPDLWRWSARADDIIVFLNGEKTNPVSMEQYIVAHNPEVTAALVAGARRFQASLLVEVGNRDLNATERAAMIEKLWPSIAEANVVCPAHARIAKTHILFTRPAQPMLRAGKGTIQRAGTLALYTADLDALYADADRLSKDDNDQAGPGRVEDPKITQEYIRQSILDITGWKPDQLATGTENFFHLGLDSLQAITATRVFRRGLDLADFSPNLIYLHPSVTELTDAVLRIQQDQTASSEATKTVQLQQRDQLLREFSAQLSTDRTTSSSNASRPNTHTVILTGSTGNLGTYLLDALLKTPGVSHVHCLNRKADAADVQRQKSAAYTLHPDLSRVSFWTADLTAPDLGLSPETLTRLQQTTTLVIHNAWAVNFNLSLASFRPQLASVVNLLNFSHHATHLPRLFFISSISSTMGHRTPDHLTPETVIETATPGPNGYADSKYIAEHLLHHATRQNQTRTVLARVGQVAGAVHAPGLWNRTEWFPSLVVSSLHVGALPDTLGPALDRIDWMPIDLLAEVLVDLAVRDDEDSAGDAVRVYHPVNLHPRNWTDLRPEVAAALATTAGKAVQTVAFREWVLRVRKDLETAGAGAHLTESQLLKVLARNPAAKLLEFFEGIMGQEGRENVLDTRDTAARSERLRAVESMQAEWVRKWVGEWIG</sequence>
<dbReference type="InterPro" id="IPR009081">
    <property type="entry name" value="PP-bd_ACP"/>
</dbReference>
<dbReference type="Proteomes" id="UP000661280">
    <property type="component" value="Chromosome 1"/>
</dbReference>
<dbReference type="GeneID" id="64954741"/>
<dbReference type="Gene3D" id="1.10.1200.10">
    <property type="entry name" value="ACP-like"/>
    <property type="match status" value="1"/>
</dbReference>
<proteinExistence type="predicted"/>
<reference evidence="3" key="2">
    <citation type="submission" date="2021-02" db="EMBL/GenBank/DDBJ databases">
        <title>Aspergillus luchuensis mut. kawachii IFO 4304 genome sequence.</title>
        <authorList>
            <person name="Mori K."/>
            <person name="Kadooka C."/>
            <person name="Goto M."/>
            <person name="Futagami T."/>
        </authorList>
    </citation>
    <scope>NUCLEOTIDE SEQUENCE</scope>
    <source>
        <strain evidence="3">IFO 4308</strain>
    </source>
</reference>
<dbReference type="EMBL" id="AP024425">
    <property type="protein sequence ID" value="BCR93416.1"/>
    <property type="molecule type" value="Genomic_DNA"/>
</dbReference>
<dbReference type="Pfam" id="PF23562">
    <property type="entry name" value="AMP-binding_C_3"/>
    <property type="match status" value="1"/>
</dbReference>
<name>A0A7R7WP70_ASPKA</name>
<dbReference type="Pfam" id="PF00501">
    <property type="entry name" value="AMP-binding"/>
    <property type="match status" value="1"/>
</dbReference>
<dbReference type="Pfam" id="PF07993">
    <property type="entry name" value="NAD_binding_4"/>
    <property type="match status" value="1"/>
</dbReference>
<dbReference type="AlphaFoldDB" id="A0A7R7WP70"/>
<dbReference type="InterPro" id="IPR000873">
    <property type="entry name" value="AMP-dep_synth/lig_dom"/>
</dbReference>
<dbReference type="RefSeq" id="XP_041537182.1">
    <property type="nucleotide sequence ID" value="XM_041687457.1"/>
</dbReference>
<reference evidence="3" key="1">
    <citation type="submission" date="2021-01" db="EMBL/GenBank/DDBJ databases">
        <authorList>
            <consortium name="Aspergillus luchuensis mut. kawachii IFO 4304 genome sequencing consortium"/>
            <person name="Kazuki M."/>
            <person name="Futagami T."/>
        </authorList>
    </citation>
    <scope>NUCLEOTIDE SEQUENCE</scope>
    <source>
        <strain evidence="3">IFO 4308</strain>
    </source>
</reference>
<dbReference type="Gene3D" id="3.40.50.720">
    <property type="entry name" value="NAD(P)-binding Rossmann-like Domain"/>
    <property type="match status" value="1"/>
</dbReference>
<keyword evidence="2" id="KW-0597">Phosphoprotein</keyword>
<dbReference type="InterPro" id="IPR013120">
    <property type="entry name" value="FAR_NAD-bd"/>
</dbReference>
<dbReference type="Gene3D" id="3.40.50.12780">
    <property type="entry name" value="N-terminal domain of ligase-like"/>
    <property type="match status" value="1"/>
</dbReference>
<dbReference type="InterPro" id="IPR020845">
    <property type="entry name" value="AMP-binding_CS"/>
</dbReference>
<keyword evidence="1" id="KW-0596">Phosphopantetheine</keyword>
<keyword evidence="4" id="KW-1185">Reference proteome</keyword>
<dbReference type="OrthoDB" id="429813at2759"/>
<dbReference type="PROSITE" id="PS00455">
    <property type="entry name" value="AMP_BINDING"/>
    <property type="match status" value="1"/>
</dbReference>
<dbReference type="PANTHER" id="PTHR43439:SF2">
    <property type="entry name" value="ENZYME, PUTATIVE (JCVI)-RELATED"/>
    <property type="match status" value="1"/>
</dbReference>
<organism evidence="3 4">
    <name type="scientific">Aspergillus kawachii</name>
    <name type="common">White koji mold</name>
    <name type="synonym">Aspergillus awamori var. kawachi</name>
    <dbReference type="NCBI Taxonomy" id="1069201"/>
    <lineage>
        <taxon>Eukaryota</taxon>
        <taxon>Fungi</taxon>
        <taxon>Dikarya</taxon>
        <taxon>Ascomycota</taxon>
        <taxon>Pezizomycotina</taxon>
        <taxon>Eurotiomycetes</taxon>
        <taxon>Eurotiomycetidae</taxon>
        <taxon>Eurotiales</taxon>
        <taxon>Aspergillaceae</taxon>
        <taxon>Aspergillus</taxon>
        <taxon>Aspergillus subgen. Circumdati</taxon>
    </lineage>
</organism>
<evidence type="ECO:0000313" key="3">
    <source>
        <dbReference type="EMBL" id="BCR93416.1"/>
    </source>
</evidence>
<evidence type="ECO:0000256" key="2">
    <source>
        <dbReference type="ARBA" id="ARBA00022553"/>
    </source>
</evidence>
<dbReference type="InterPro" id="IPR036291">
    <property type="entry name" value="NAD(P)-bd_dom_sf"/>
</dbReference>
<gene>
    <name evidence="3" type="ORF">AKAW2_10462S</name>
</gene>
<dbReference type="PANTHER" id="PTHR43439">
    <property type="entry name" value="PHENYLACETATE-COENZYME A LIGASE"/>
    <property type="match status" value="1"/>
</dbReference>
<accession>A0A7R7WP70</accession>
<dbReference type="SUPFAM" id="SSF51735">
    <property type="entry name" value="NAD(P)-binding Rossmann-fold domains"/>
    <property type="match status" value="1"/>
</dbReference>